<dbReference type="Pfam" id="PF00850">
    <property type="entry name" value="Hist_deacetyl"/>
    <property type="match status" value="1"/>
</dbReference>
<dbReference type="EMBL" id="CAUYUJ010018281">
    <property type="protein sequence ID" value="CAK0882248.1"/>
    <property type="molecule type" value="Genomic_DNA"/>
</dbReference>
<name>A0ABN9W7V4_9DINO</name>
<dbReference type="InterPro" id="IPR023801">
    <property type="entry name" value="His_deacetylse_dom"/>
</dbReference>
<sequence>MRRLEAEGLSQRCQRLPCREATREELELRHTAEHVEAMLGLGALGEAAAAQKGREYKDVFLCPESTTAALLSAGAVLEATERVCAGEAPSPGTSGRGGFALRSAAICT</sequence>
<dbReference type="Gene3D" id="3.40.800.20">
    <property type="entry name" value="Histone deacetylase domain"/>
    <property type="match status" value="1"/>
</dbReference>
<evidence type="ECO:0000259" key="1">
    <source>
        <dbReference type="Pfam" id="PF00850"/>
    </source>
</evidence>
<accession>A0ABN9W7V4</accession>
<organism evidence="2 3">
    <name type="scientific">Prorocentrum cordatum</name>
    <dbReference type="NCBI Taxonomy" id="2364126"/>
    <lineage>
        <taxon>Eukaryota</taxon>
        <taxon>Sar</taxon>
        <taxon>Alveolata</taxon>
        <taxon>Dinophyceae</taxon>
        <taxon>Prorocentrales</taxon>
        <taxon>Prorocentraceae</taxon>
        <taxon>Prorocentrum</taxon>
    </lineage>
</organism>
<protein>
    <recommendedName>
        <fullName evidence="1">Histone deacetylase domain-containing protein</fullName>
    </recommendedName>
</protein>
<evidence type="ECO:0000313" key="3">
    <source>
        <dbReference type="Proteomes" id="UP001189429"/>
    </source>
</evidence>
<dbReference type="SUPFAM" id="SSF52768">
    <property type="entry name" value="Arginase/deacetylase"/>
    <property type="match status" value="1"/>
</dbReference>
<feature type="domain" description="Histone deacetylase" evidence="1">
    <location>
        <begin position="2"/>
        <end position="89"/>
    </location>
</feature>
<keyword evidence="3" id="KW-1185">Reference proteome</keyword>
<reference evidence="2" key="1">
    <citation type="submission" date="2023-10" db="EMBL/GenBank/DDBJ databases">
        <authorList>
            <person name="Chen Y."/>
            <person name="Shah S."/>
            <person name="Dougan E. K."/>
            <person name="Thang M."/>
            <person name="Chan C."/>
        </authorList>
    </citation>
    <scope>NUCLEOTIDE SEQUENCE [LARGE SCALE GENOMIC DNA]</scope>
</reference>
<dbReference type="InterPro" id="IPR037138">
    <property type="entry name" value="His_deacetylse_dom_sf"/>
</dbReference>
<evidence type="ECO:0000313" key="2">
    <source>
        <dbReference type="EMBL" id="CAK0882248.1"/>
    </source>
</evidence>
<dbReference type="InterPro" id="IPR023696">
    <property type="entry name" value="Ureohydrolase_dom_sf"/>
</dbReference>
<dbReference type="Proteomes" id="UP001189429">
    <property type="component" value="Unassembled WGS sequence"/>
</dbReference>
<gene>
    <name evidence="2" type="ORF">PCOR1329_LOCUS64819</name>
</gene>
<comment type="caution">
    <text evidence="2">The sequence shown here is derived from an EMBL/GenBank/DDBJ whole genome shotgun (WGS) entry which is preliminary data.</text>
</comment>
<proteinExistence type="predicted"/>